<evidence type="ECO:0008006" key="5">
    <source>
        <dbReference type="Google" id="ProtNLM"/>
    </source>
</evidence>
<evidence type="ECO:0000256" key="1">
    <source>
        <dbReference type="SAM" id="Coils"/>
    </source>
</evidence>
<accession>A0A9P6MUS6</accession>
<dbReference type="InterPro" id="IPR052279">
    <property type="entry name" value="EngB_GTPase"/>
</dbReference>
<protein>
    <recommendedName>
        <fullName evidence="5">EngB-type G domain-containing protein</fullName>
    </recommendedName>
</protein>
<dbReference type="PANTHER" id="PTHR46498:SF1">
    <property type="entry name" value="GTP-BINDING PROTEIN 8"/>
    <property type="match status" value="1"/>
</dbReference>
<dbReference type="SUPFAM" id="SSF52540">
    <property type="entry name" value="P-loop containing nucleoside triphosphate hydrolases"/>
    <property type="match status" value="1"/>
</dbReference>
<feature type="region of interest" description="Disordered" evidence="2">
    <location>
        <begin position="107"/>
        <end position="145"/>
    </location>
</feature>
<evidence type="ECO:0000313" key="4">
    <source>
        <dbReference type="Proteomes" id="UP000703661"/>
    </source>
</evidence>
<keyword evidence="1" id="KW-0175">Coiled coil</keyword>
<reference evidence="3" key="1">
    <citation type="journal article" date="2020" name="Fungal Divers.">
        <title>Resolving the Mortierellaceae phylogeny through synthesis of multi-gene phylogenetics and phylogenomics.</title>
        <authorList>
            <person name="Vandepol N."/>
            <person name="Liber J."/>
            <person name="Desiro A."/>
            <person name="Na H."/>
            <person name="Kennedy M."/>
            <person name="Barry K."/>
            <person name="Grigoriev I.V."/>
            <person name="Miller A.N."/>
            <person name="O'Donnell K."/>
            <person name="Stajich J.E."/>
            <person name="Bonito G."/>
        </authorList>
    </citation>
    <scope>NUCLEOTIDE SEQUENCE</scope>
    <source>
        <strain evidence="3">NRRL 2769</strain>
    </source>
</reference>
<sequence length="491" mass="54960">MASITGISTARRVSQILAPASRHSPHSSCLRLNQIFVREIRTKGVLKRRTIPSNSRSGPEEGSLIRPNDTQTKSKAIITETVNPSQSLPSTPQEAAASAIQNTSVRRNVQRGFPTEPAAPPTKKSFSPMPLTQDQSPTKQEVDSKPERFPRKLEAFPFVPGATTSELSKAHKFFLLPAEFVKSATNISMIPDNTAIPEIGDKLSLVDMPGYGWKSRDEWGDMIISYLQGRKNLKRIYILVDPSHGLKESDTQIMKLLDGSGLSYQVVLTKMDRLSKTKYSAAKSEIEAQLVKGAICCFPMVLGPIESEPVDEHIQHSDERASIDLEEELKFTQERLEVIASEEREGADAEKVALEELQKSTESLISIRKQLSEKNTQLSSLDETDSSRSEIQSEVDRLTLEQDEKEHQWSATKEVWRREFGPIEDNSSAPKTEIKAKTEYDIKVLQDQITNLQKQLDEVSMRRKQMAAEAAEQQKRLTEQSGAIDDVEDDV</sequence>
<evidence type="ECO:0000313" key="3">
    <source>
        <dbReference type="EMBL" id="KAG0013586.1"/>
    </source>
</evidence>
<dbReference type="GO" id="GO:0005739">
    <property type="term" value="C:mitochondrion"/>
    <property type="evidence" value="ECO:0007669"/>
    <property type="project" value="TreeGrafter"/>
</dbReference>
<dbReference type="Proteomes" id="UP000703661">
    <property type="component" value="Unassembled WGS sequence"/>
</dbReference>
<evidence type="ECO:0000256" key="2">
    <source>
        <dbReference type="SAM" id="MobiDB-lite"/>
    </source>
</evidence>
<keyword evidence="4" id="KW-1185">Reference proteome</keyword>
<feature type="coiled-coil region" evidence="1">
    <location>
        <begin position="322"/>
        <end position="408"/>
    </location>
</feature>
<name>A0A9P6MUS6_9FUNG</name>
<dbReference type="PANTHER" id="PTHR46498">
    <property type="entry name" value="GTP-BINDING PROTEIN 8"/>
    <property type="match status" value="1"/>
</dbReference>
<comment type="caution">
    <text evidence="3">The sequence shown here is derived from an EMBL/GenBank/DDBJ whole genome shotgun (WGS) entry which is preliminary data.</text>
</comment>
<dbReference type="InterPro" id="IPR027417">
    <property type="entry name" value="P-loop_NTPase"/>
</dbReference>
<organism evidence="3 4">
    <name type="scientific">Entomortierella chlamydospora</name>
    <dbReference type="NCBI Taxonomy" id="101097"/>
    <lineage>
        <taxon>Eukaryota</taxon>
        <taxon>Fungi</taxon>
        <taxon>Fungi incertae sedis</taxon>
        <taxon>Mucoromycota</taxon>
        <taxon>Mortierellomycotina</taxon>
        <taxon>Mortierellomycetes</taxon>
        <taxon>Mortierellales</taxon>
        <taxon>Mortierellaceae</taxon>
        <taxon>Entomortierella</taxon>
    </lineage>
</organism>
<dbReference type="EMBL" id="JAAAID010000827">
    <property type="protein sequence ID" value="KAG0013586.1"/>
    <property type="molecule type" value="Genomic_DNA"/>
</dbReference>
<feature type="region of interest" description="Disordered" evidence="2">
    <location>
        <begin position="465"/>
        <end position="491"/>
    </location>
</feature>
<gene>
    <name evidence="3" type="ORF">BGZ80_010981</name>
</gene>
<feature type="compositionally biased region" description="Polar residues" evidence="2">
    <location>
        <begin position="130"/>
        <end position="139"/>
    </location>
</feature>
<proteinExistence type="predicted"/>
<dbReference type="Gene3D" id="3.40.50.300">
    <property type="entry name" value="P-loop containing nucleotide triphosphate hydrolases"/>
    <property type="match status" value="1"/>
</dbReference>
<feature type="region of interest" description="Disordered" evidence="2">
    <location>
        <begin position="47"/>
        <end position="72"/>
    </location>
</feature>
<dbReference type="AlphaFoldDB" id="A0A9P6MUS6"/>